<dbReference type="Pfam" id="PF06114">
    <property type="entry name" value="Peptidase_M78"/>
    <property type="match status" value="1"/>
</dbReference>
<gene>
    <name evidence="2" type="ORF">PU560_15495</name>
</gene>
<keyword evidence="3" id="KW-1185">Reference proteome</keyword>
<proteinExistence type="predicted"/>
<dbReference type="Proteomes" id="UP001165561">
    <property type="component" value="Unassembled WGS sequence"/>
</dbReference>
<feature type="domain" description="IrrE N-terminal-like" evidence="1">
    <location>
        <begin position="27"/>
        <end position="115"/>
    </location>
</feature>
<accession>A0ABT5U0L0</accession>
<sequence>MLFHPWRRLRQSPHIDVAWWPMAGRLGATNGRDVIVLHPGQSQVLRRCTVAHELAHVELGHTGGCTGTEERHARQLAARWLITMEQLLDALRWSEELQEVAEELWVDTDTLNARLDALTAAGRAQIVALYEEIERAW</sequence>
<evidence type="ECO:0000259" key="1">
    <source>
        <dbReference type="Pfam" id="PF06114"/>
    </source>
</evidence>
<comment type="caution">
    <text evidence="2">The sequence shown here is derived from an EMBL/GenBank/DDBJ whole genome shotgun (WGS) entry which is preliminary data.</text>
</comment>
<dbReference type="InterPro" id="IPR010359">
    <property type="entry name" value="IrrE_HExxH"/>
</dbReference>
<evidence type="ECO:0000313" key="2">
    <source>
        <dbReference type="EMBL" id="MDD9207860.1"/>
    </source>
</evidence>
<reference evidence="2" key="1">
    <citation type="submission" date="2023-02" db="EMBL/GenBank/DDBJ databases">
        <title>Georgenia sp.10Sc9-8, isolated from a soil sample collected from the Taklamakan desert.</title>
        <authorList>
            <person name="Liu S."/>
        </authorList>
    </citation>
    <scope>NUCLEOTIDE SEQUENCE</scope>
    <source>
        <strain evidence="2">10Sc9-8</strain>
    </source>
</reference>
<dbReference type="EMBL" id="JARACI010001164">
    <property type="protein sequence ID" value="MDD9207860.1"/>
    <property type="molecule type" value="Genomic_DNA"/>
</dbReference>
<evidence type="ECO:0000313" key="3">
    <source>
        <dbReference type="Proteomes" id="UP001165561"/>
    </source>
</evidence>
<name>A0ABT5U0L0_9MICO</name>
<organism evidence="2 3">
    <name type="scientific">Georgenia halotolerans</name>
    <dbReference type="NCBI Taxonomy" id="3028317"/>
    <lineage>
        <taxon>Bacteria</taxon>
        <taxon>Bacillati</taxon>
        <taxon>Actinomycetota</taxon>
        <taxon>Actinomycetes</taxon>
        <taxon>Micrococcales</taxon>
        <taxon>Bogoriellaceae</taxon>
        <taxon>Georgenia</taxon>
    </lineage>
</organism>
<protein>
    <submittedName>
        <fullName evidence="2">ImmA/IrrE family metallo-endopeptidase</fullName>
    </submittedName>
</protein>